<dbReference type="EMBL" id="CP051682">
    <property type="protein sequence ID" value="QJD95125.1"/>
    <property type="molecule type" value="Genomic_DNA"/>
</dbReference>
<evidence type="ECO:0000313" key="2">
    <source>
        <dbReference type="Proteomes" id="UP000503278"/>
    </source>
</evidence>
<name>A0A7L5DVJ7_9SPHI</name>
<keyword evidence="2" id="KW-1185">Reference proteome</keyword>
<gene>
    <name evidence="1" type="ORF">HH214_04150</name>
</gene>
<dbReference type="RefSeq" id="WP_169606142.1">
    <property type="nucleotide sequence ID" value="NZ_CP051682.1"/>
</dbReference>
<proteinExistence type="predicted"/>
<dbReference type="Proteomes" id="UP000503278">
    <property type="component" value="Chromosome"/>
</dbReference>
<dbReference type="KEGG" id="mrob:HH214_04150"/>
<dbReference type="AlphaFoldDB" id="A0A7L5DVJ7"/>
<reference evidence="1 2" key="1">
    <citation type="submission" date="2020-04" db="EMBL/GenBank/DDBJ databases">
        <title>Genome sequencing of novel species.</title>
        <authorList>
            <person name="Heo J."/>
            <person name="Kim S.-J."/>
            <person name="Kim J.-S."/>
            <person name="Hong S.-B."/>
            <person name="Kwon S.-W."/>
        </authorList>
    </citation>
    <scope>NUCLEOTIDE SEQUENCE [LARGE SCALE GENOMIC DNA]</scope>
    <source>
        <strain evidence="1 2">F39-2</strain>
    </source>
</reference>
<sequence>MERAVKHYKFINSGTENAIFYYTLEEDINPATVKEKLESIKAQVAIKYGLFLETVYYQEILDEE</sequence>
<organism evidence="1 2">
    <name type="scientific">Mucilaginibacter robiniae</name>
    <dbReference type="NCBI Taxonomy" id="2728022"/>
    <lineage>
        <taxon>Bacteria</taxon>
        <taxon>Pseudomonadati</taxon>
        <taxon>Bacteroidota</taxon>
        <taxon>Sphingobacteriia</taxon>
        <taxon>Sphingobacteriales</taxon>
        <taxon>Sphingobacteriaceae</taxon>
        <taxon>Mucilaginibacter</taxon>
    </lineage>
</organism>
<accession>A0A7L5DVJ7</accession>
<evidence type="ECO:0000313" key="1">
    <source>
        <dbReference type="EMBL" id="QJD95125.1"/>
    </source>
</evidence>
<protein>
    <submittedName>
        <fullName evidence="1">Uncharacterized protein</fullName>
    </submittedName>
</protein>